<keyword evidence="3" id="KW-1185">Reference proteome</keyword>
<protein>
    <submittedName>
        <fullName evidence="2">Uncharacterized protein</fullName>
    </submittedName>
</protein>
<dbReference type="AlphaFoldDB" id="A0AAU9D0Y5"/>
<evidence type="ECO:0000256" key="1">
    <source>
        <dbReference type="SAM" id="Phobius"/>
    </source>
</evidence>
<dbReference type="EMBL" id="AP026801">
    <property type="protein sequence ID" value="BDR57208.1"/>
    <property type="molecule type" value="Genomic_DNA"/>
</dbReference>
<sequence>MVPKKFTPKLKFRPYFYGGIIIDLILLLISIGIFLIIPKAPIIVRVDIILLIFFFFYNFLNIIPLTWFGNPTDTKNISYIKKGPDALFGYYVSLVAVYLAVNNVPIIKYSPDLFKQSQQADHRNPFVMYQDWLKVTYYEHAIFRENAQYDLLTYIDALIPFLNFAPKMIRAQYLNEAIFAYVIGNYKTKWSVDHWNSKLITHYSTRQNYTSFIKTMILFELINKNKKYLNDDIKEGTQILEQASDQVNDLYLVKHLKEDLSTWRDLLNRNHQDNAQ</sequence>
<name>A0AAU9D0Y5_9LACO</name>
<accession>A0AAU9D0Y5</accession>
<proteinExistence type="predicted"/>
<organism evidence="2 3">
    <name type="scientific">Xylocopilactobacillus apis</name>
    <dbReference type="NCBI Taxonomy" id="2932183"/>
    <lineage>
        <taxon>Bacteria</taxon>
        <taxon>Bacillati</taxon>
        <taxon>Bacillota</taxon>
        <taxon>Bacilli</taxon>
        <taxon>Lactobacillales</taxon>
        <taxon>Lactobacillaceae</taxon>
        <taxon>Xylocopilactobacillus</taxon>
    </lineage>
</organism>
<evidence type="ECO:0000313" key="2">
    <source>
        <dbReference type="EMBL" id="BDR57208.1"/>
    </source>
</evidence>
<reference evidence="2 3" key="1">
    <citation type="journal article" date="2023" name="Microbiol. Spectr.">
        <title>Symbiosis of Carpenter Bees with Uncharacterized Lactic Acid Bacteria Showing NAD Auxotrophy.</title>
        <authorList>
            <person name="Kawasaki S."/>
            <person name="Ozawa K."/>
            <person name="Mori T."/>
            <person name="Yamamoto A."/>
            <person name="Ito M."/>
            <person name="Ohkuma M."/>
            <person name="Sakamoto M."/>
            <person name="Matsutani M."/>
        </authorList>
    </citation>
    <scope>NUCLEOTIDE SEQUENCE [LARGE SCALE GENOMIC DNA]</scope>
    <source>
        <strain evidence="2 3">KimC2</strain>
    </source>
</reference>
<keyword evidence="1" id="KW-1133">Transmembrane helix</keyword>
<gene>
    <name evidence="2" type="ORF">KIMC2_17700</name>
</gene>
<evidence type="ECO:0000313" key="3">
    <source>
        <dbReference type="Proteomes" id="UP001321804"/>
    </source>
</evidence>
<feature type="transmembrane region" description="Helical" evidence="1">
    <location>
        <begin position="15"/>
        <end position="36"/>
    </location>
</feature>
<dbReference type="Proteomes" id="UP001321804">
    <property type="component" value="Chromosome"/>
</dbReference>
<feature type="transmembrane region" description="Helical" evidence="1">
    <location>
        <begin position="48"/>
        <end position="68"/>
    </location>
</feature>
<keyword evidence="1" id="KW-0472">Membrane</keyword>
<keyword evidence="1" id="KW-0812">Transmembrane</keyword>
<feature type="transmembrane region" description="Helical" evidence="1">
    <location>
        <begin position="88"/>
        <end position="107"/>
    </location>
</feature>
<dbReference type="KEGG" id="xak:KIMC2_17700"/>